<proteinExistence type="predicted"/>
<feature type="region of interest" description="Disordered" evidence="1">
    <location>
        <begin position="245"/>
        <end position="277"/>
    </location>
</feature>
<feature type="compositionally biased region" description="Basic and acidic residues" evidence="1">
    <location>
        <begin position="262"/>
        <end position="271"/>
    </location>
</feature>
<dbReference type="PANTHER" id="PTHR46183">
    <property type="entry name" value="PROTEIN CLMP1"/>
    <property type="match status" value="1"/>
</dbReference>
<dbReference type="Proteomes" id="UP001172457">
    <property type="component" value="Chromosome 4"/>
</dbReference>
<comment type="caution">
    <text evidence="2">The sequence shown here is derived from an EMBL/GenBank/DDBJ whole genome shotgun (WGS) entry which is preliminary data.</text>
</comment>
<gene>
    <name evidence="2" type="ORF">OSB04_015122</name>
</gene>
<keyword evidence="3" id="KW-1185">Reference proteome</keyword>
<name>A0AA38W750_9ASTR</name>
<reference evidence="2" key="1">
    <citation type="submission" date="2023-03" db="EMBL/GenBank/DDBJ databases">
        <title>Chromosome-scale reference genome and RAD-based genetic map of yellow starthistle (Centaurea solstitialis) reveal putative structural variation and QTLs associated with invader traits.</title>
        <authorList>
            <person name="Reatini B."/>
            <person name="Cang F.A."/>
            <person name="Jiang Q."/>
            <person name="Mckibben M.T.W."/>
            <person name="Barker M.S."/>
            <person name="Rieseberg L.H."/>
            <person name="Dlugosch K.M."/>
        </authorList>
    </citation>
    <scope>NUCLEOTIDE SEQUENCE</scope>
    <source>
        <strain evidence="2">CAN-66</strain>
        <tissue evidence="2">Leaf</tissue>
    </source>
</reference>
<dbReference type="EMBL" id="JARYMX010000004">
    <property type="protein sequence ID" value="KAJ9551077.1"/>
    <property type="molecule type" value="Genomic_DNA"/>
</dbReference>
<protein>
    <submittedName>
        <fullName evidence="2">Uncharacterized protein</fullName>
    </submittedName>
</protein>
<dbReference type="PANTHER" id="PTHR46183:SF12">
    <property type="entry name" value="PB1 DOMAIN, TETRATRICOPEPTIDE-LIKE HELICAL DOMAIN SUPERFAMILY"/>
    <property type="match status" value="1"/>
</dbReference>
<accession>A0AA38W750</accession>
<organism evidence="2 3">
    <name type="scientific">Centaurea solstitialis</name>
    <name type="common">yellow star-thistle</name>
    <dbReference type="NCBI Taxonomy" id="347529"/>
    <lineage>
        <taxon>Eukaryota</taxon>
        <taxon>Viridiplantae</taxon>
        <taxon>Streptophyta</taxon>
        <taxon>Embryophyta</taxon>
        <taxon>Tracheophyta</taxon>
        <taxon>Spermatophyta</taxon>
        <taxon>Magnoliopsida</taxon>
        <taxon>eudicotyledons</taxon>
        <taxon>Gunneridae</taxon>
        <taxon>Pentapetalae</taxon>
        <taxon>asterids</taxon>
        <taxon>campanulids</taxon>
        <taxon>Asterales</taxon>
        <taxon>Asteraceae</taxon>
        <taxon>Carduoideae</taxon>
        <taxon>Cardueae</taxon>
        <taxon>Centaureinae</taxon>
        <taxon>Centaurea</taxon>
    </lineage>
</organism>
<dbReference type="SUPFAM" id="SSF54277">
    <property type="entry name" value="CAD &amp; PB1 domains"/>
    <property type="match status" value="1"/>
</dbReference>
<evidence type="ECO:0000256" key="1">
    <source>
        <dbReference type="SAM" id="MobiDB-lite"/>
    </source>
</evidence>
<sequence length="277" mass="32265">MKYQDQEGDMVTVTTNEELRWAESTSGQNGSVKLYIVEVNPEQDPFFDHVRRQERNRKLLNSSTCIDDWILEFANLFKNHVGFDSDAYLDLHEVGMKIYTEAMEETLTSEEAQELFGNAAEKFQEMAALALFNCGNVHMSRARKRAFLPEDSSQESLVSHIKDLHEWARTEYLKAGERYQEALNVKPDFYEGFLALGHQEFELAKLSWYFAVGSNVDLEKWDSTEVIELYNKAEENMEKGMRMWEETEKERTNENSIPNKIKKTDSRKNEGEEQAQI</sequence>
<dbReference type="InterPro" id="IPR044517">
    <property type="entry name" value="PHOX1-4"/>
</dbReference>
<dbReference type="AlphaFoldDB" id="A0AA38W750"/>
<evidence type="ECO:0000313" key="2">
    <source>
        <dbReference type="EMBL" id="KAJ9551077.1"/>
    </source>
</evidence>
<evidence type="ECO:0000313" key="3">
    <source>
        <dbReference type="Proteomes" id="UP001172457"/>
    </source>
</evidence>